<reference evidence="1" key="1">
    <citation type="submission" date="2021-10" db="EMBL/GenBank/DDBJ databases">
        <title>Melipona bicolor Genome sequencing and assembly.</title>
        <authorList>
            <person name="Araujo N.S."/>
            <person name="Arias M.C."/>
        </authorList>
    </citation>
    <scope>NUCLEOTIDE SEQUENCE</scope>
    <source>
        <strain evidence="1">USP_2M_L1-L4_2017</strain>
        <tissue evidence="1">Whole body</tissue>
    </source>
</reference>
<comment type="caution">
    <text evidence="1">The sequence shown here is derived from an EMBL/GenBank/DDBJ whole genome shotgun (WGS) entry which is preliminary data.</text>
</comment>
<dbReference type="AlphaFoldDB" id="A0AA40KXW5"/>
<gene>
    <name evidence="1" type="ORF">K0M31_001511</name>
</gene>
<protein>
    <submittedName>
        <fullName evidence="1">Uncharacterized protein</fullName>
    </submittedName>
</protein>
<evidence type="ECO:0000313" key="2">
    <source>
        <dbReference type="Proteomes" id="UP001177670"/>
    </source>
</evidence>
<organism evidence="1 2">
    <name type="scientific">Melipona bicolor</name>
    <dbReference type="NCBI Taxonomy" id="60889"/>
    <lineage>
        <taxon>Eukaryota</taxon>
        <taxon>Metazoa</taxon>
        <taxon>Ecdysozoa</taxon>
        <taxon>Arthropoda</taxon>
        <taxon>Hexapoda</taxon>
        <taxon>Insecta</taxon>
        <taxon>Pterygota</taxon>
        <taxon>Neoptera</taxon>
        <taxon>Endopterygota</taxon>
        <taxon>Hymenoptera</taxon>
        <taxon>Apocrita</taxon>
        <taxon>Aculeata</taxon>
        <taxon>Apoidea</taxon>
        <taxon>Anthophila</taxon>
        <taxon>Apidae</taxon>
        <taxon>Melipona</taxon>
    </lineage>
</organism>
<dbReference type="EMBL" id="JAHYIQ010000001">
    <property type="protein sequence ID" value="KAK1136983.1"/>
    <property type="molecule type" value="Genomic_DNA"/>
</dbReference>
<name>A0AA40KXW5_9HYME</name>
<proteinExistence type="predicted"/>
<sequence>MQMVLERLTRRLERGREKKKVSGPEVSLRIAVETCRQLVDDATPILRLVGRRGEQFLEQKNIFEEKKYYISQLVHHPRDLSPISAPFSQVAASLFGQAVPVSPTQEPLSASVNILLPAYTVASRRDGSRLLFTLLWPAHSTRCLPVSLPTVSVHYQHRPGNDHESIPNPRKIFQRILH</sequence>
<accession>A0AA40KXW5</accession>
<dbReference type="Proteomes" id="UP001177670">
    <property type="component" value="Unassembled WGS sequence"/>
</dbReference>
<keyword evidence="2" id="KW-1185">Reference proteome</keyword>
<evidence type="ECO:0000313" key="1">
    <source>
        <dbReference type="EMBL" id="KAK1136983.1"/>
    </source>
</evidence>